<feature type="transmembrane region" description="Helical" evidence="1">
    <location>
        <begin position="81"/>
        <end position="99"/>
    </location>
</feature>
<evidence type="ECO:0000313" key="3">
    <source>
        <dbReference type="Proteomes" id="UP001232536"/>
    </source>
</evidence>
<keyword evidence="1" id="KW-0812">Transmembrane</keyword>
<keyword evidence="1" id="KW-0472">Membrane</keyword>
<dbReference type="Gene3D" id="1.20.1250.20">
    <property type="entry name" value="MFS general substrate transporter like domains"/>
    <property type="match status" value="1"/>
</dbReference>
<feature type="transmembrane region" description="Helical" evidence="1">
    <location>
        <begin position="105"/>
        <end position="125"/>
    </location>
</feature>
<feature type="transmembrane region" description="Helical" evidence="1">
    <location>
        <begin position="146"/>
        <end position="164"/>
    </location>
</feature>
<dbReference type="InterPro" id="IPR039672">
    <property type="entry name" value="MFS_2"/>
</dbReference>
<gene>
    <name evidence="2" type="ORF">Q6348_04130</name>
</gene>
<feature type="transmembrane region" description="Helical" evidence="1">
    <location>
        <begin position="230"/>
        <end position="249"/>
    </location>
</feature>
<sequence>MARTLDPAARRGYGLGSVATGAFGTVPGLLLLPYLTDRLGVAAGLAGVIVLLPKAWDVLMNPVAGGVSDRSTSPAGRRRPFLLRAGLTLAVLFVLLFSGPTSPRGIAAGWVVVLFLACATAYAFFQVPYVAMPAELTDDYAERTRLMSWRVAILALAILVSGGLSPMIRNQLGPDWGYRGVGIFVGVLIATGTLGAWWGTRRAPVDSYGTAGTSLREQLRVVAAARDFRILLTGFVIQALATGAMLAGVDYVSRELLGGSGMSTVLFVCFVGPALLVTPLWQRYAASRDKRTGFVVASVLLGGGALSTLGALHLADALVPVTLAAAGVGYAGCQMFPLSMLADAAAVDALRTGHNRVGVYTGVWTAGETLGLAFGPFVYAAVLGVGGYVSSTTGDVTQPASALTAIGWGFTVVPAVLVALSLIVVTRYGLDEDEVRRAREVAT</sequence>
<feature type="transmembrane region" description="Helical" evidence="1">
    <location>
        <begin position="176"/>
        <end position="198"/>
    </location>
</feature>
<dbReference type="SUPFAM" id="SSF103473">
    <property type="entry name" value="MFS general substrate transporter"/>
    <property type="match status" value="1"/>
</dbReference>
<dbReference type="InterPro" id="IPR036259">
    <property type="entry name" value="MFS_trans_sf"/>
</dbReference>
<feature type="transmembrane region" description="Helical" evidence="1">
    <location>
        <begin position="363"/>
        <end position="385"/>
    </location>
</feature>
<dbReference type="PANTHER" id="PTHR11328:SF24">
    <property type="entry name" value="MAJOR FACILITATOR SUPERFAMILY (MFS) PROFILE DOMAIN-CONTAINING PROTEIN"/>
    <property type="match status" value="1"/>
</dbReference>
<dbReference type="EMBL" id="JAUQYP010000001">
    <property type="protein sequence ID" value="MDO8106382.1"/>
    <property type="molecule type" value="Genomic_DNA"/>
</dbReference>
<feature type="transmembrane region" description="Helical" evidence="1">
    <location>
        <begin position="293"/>
        <end position="315"/>
    </location>
</feature>
<comment type="caution">
    <text evidence="2">The sequence shown here is derived from an EMBL/GenBank/DDBJ whole genome shotgun (WGS) entry which is preliminary data.</text>
</comment>
<evidence type="ECO:0000256" key="1">
    <source>
        <dbReference type="SAM" id="Phobius"/>
    </source>
</evidence>
<proteinExistence type="predicted"/>
<accession>A0ABT9D6C4</accession>
<feature type="transmembrane region" description="Helical" evidence="1">
    <location>
        <begin position="261"/>
        <end position="281"/>
    </location>
</feature>
<keyword evidence="1" id="KW-1133">Transmembrane helix</keyword>
<feature type="transmembrane region" description="Helical" evidence="1">
    <location>
        <begin position="12"/>
        <end position="35"/>
    </location>
</feature>
<dbReference type="Pfam" id="PF13347">
    <property type="entry name" value="MFS_2"/>
    <property type="match status" value="1"/>
</dbReference>
<organism evidence="2 3">
    <name type="scientific">Actinotalea lenta</name>
    <dbReference type="NCBI Taxonomy" id="3064654"/>
    <lineage>
        <taxon>Bacteria</taxon>
        <taxon>Bacillati</taxon>
        <taxon>Actinomycetota</taxon>
        <taxon>Actinomycetes</taxon>
        <taxon>Micrococcales</taxon>
        <taxon>Cellulomonadaceae</taxon>
        <taxon>Actinotalea</taxon>
    </lineage>
</organism>
<feature type="transmembrane region" description="Helical" evidence="1">
    <location>
        <begin position="321"/>
        <end position="342"/>
    </location>
</feature>
<feature type="transmembrane region" description="Helical" evidence="1">
    <location>
        <begin position="41"/>
        <end position="60"/>
    </location>
</feature>
<keyword evidence="3" id="KW-1185">Reference proteome</keyword>
<protein>
    <submittedName>
        <fullName evidence="2">MFS transporter</fullName>
    </submittedName>
</protein>
<dbReference type="Proteomes" id="UP001232536">
    <property type="component" value="Unassembled WGS sequence"/>
</dbReference>
<name>A0ABT9D6C4_9CELL</name>
<dbReference type="RefSeq" id="WP_304600054.1">
    <property type="nucleotide sequence ID" value="NZ_JAUQYP010000001.1"/>
</dbReference>
<evidence type="ECO:0000313" key="2">
    <source>
        <dbReference type="EMBL" id="MDO8106382.1"/>
    </source>
</evidence>
<reference evidence="2 3" key="1">
    <citation type="submission" date="2023-07" db="EMBL/GenBank/DDBJ databases">
        <title>Description of novel actinomycetes strains, isolated from tidal flat sediment.</title>
        <authorList>
            <person name="Lu C."/>
        </authorList>
    </citation>
    <scope>NUCLEOTIDE SEQUENCE [LARGE SCALE GENOMIC DNA]</scope>
    <source>
        <strain evidence="2 3">SYSU T00b441</strain>
    </source>
</reference>
<feature type="transmembrane region" description="Helical" evidence="1">
    <location>
        <begin position="405"/>
        <end position="430"/>
    </location>
</feature>
<dbReference type="PANTHER" id="PTHR11328">
    <property type="entry name" value="MAJOR FACILITATOR SUPERFAMILY DOMAIN-CONTAINING PROTEIN"/>
    <property type="match status" value="1"/>
</dbReference>